<dbReference type="EMBL" id="CP100355">
    <property type="protein sequence ID" value="UTF53932.1"/>
    <property type="molecule type" value="Genomic_DNA"/>
</dbReference>
<gene>
    <name evidence="2" type="ORF">NGM29_01210</name>
</gene>
<keyword evidence="3" id="KW-1185">Reference proteome</keyword>
<dbReference type="Gene3D" id="3.40.630.30">
    <property type="match status" value="1"/>
</dbReference>
<dbReference type="PROSITE" id="PS51186">
    <property type="entry name" value="GNAT"/>
    <property type="match status" value="1"/>
</dbReference>
<reference evidence="2" key="1">
    <citation type="submission" date="2022-06" db="EMBL/GenBank/DDBJ databases">
        <title>Diverse halophilic archaea isolated from saline environments.</title>
        <authorList>
            <person name="Cui H.-L."/>
        </authorList>
    </citation>
    <scope>NUCLEOTIDE SEQUENCE</scope>
    <source>
        <strain evidence="2">WLHS1</strain>
    </source>
</reference>
<dbReference type="SUPFAM" id="SSF55729">
    <property type="entry name" value="Acyl-CoA N-acyltransferases (Nat)"/>
    <property type="match status" value="1"/>
</dbReference>
<protein>
    <submittedName>
        <fullName evidence="2">GNAT family N-acetyltransferase</fullName>
    </submittedName>
</protein>
<evidence type="ECO:0000259" key="1">
    <source>
        <dbReference type="PROSITE" id="PS51186"/>
    </source>
</evidence>
<dbReference type="GeneID" id="73288622"/>
<dbReference type="InterPro" id="IPR000182">
    <property type="entry name" value="GNAT_dom"/>
</dbReference>
<dbReference type="RefSeq" id="WP_254158448.1">
    <property type="nucleotide sequence ID" value="NZ_CP100355.1"/>
</dbReference>
<organism evidence="2 3">
    <name type="scientific">Natronosalvus rutilus</name>
    <dbReference type="NCBI Taxonomy" id="2953753"/>
    <lineage>
        <taxon>Archaea</taxon>
        <taxon>Methanobacteriati</taxon>
        <taxon>Methanobacteriota</taxon>
        <taxon>Stenosarchaea group</taxon>
        <taxon>Halobacteria</taxon>
        <taxon>Halobacteriales</taxon>
        <taxon>Natrialbaceae</taxon>
        <taxon>Natronosalvus</taxon>
    </lineage>
</organism>
<dbReference type="GO" id="GO:0016747">
    <property type="term" value="F:acyltransferase activity, transferring groups other than amino-acyl groups"/>
    <property type="evidence" value="ECO:0007669"/>
    <property type="project" value="InterPro"/>
</dbReference>
<dbReference type="InterPro" id="IPR016181">
    <property type="entry name" value="Acyl_CoA_acyltransferase"/>
</dbReference>
<dbReference type="AlphaFoldDB" id="A0A9E7NC24"/>
<dbReference type="Pfam" id="PF00583">
    <property type="entry name" value="Acetyltransf_1"/>
    <property type="match status" value="1"/>
</dbReference>
<evidence type="ECO:0000313" key="3">
    <source>
        <dbReference type="Proteomes" id="UP001056855"/>
    </source>
</evidence>
<dbReference type="Proteomes" id="UP001056855">
    <property type="component" value="Chromosome"/>
</dbReference>
<evidence type="ECO:0000313" key="2">
    <source>
        <dbReference type="EMBL" id="UTF53932.1"/>
    </source>
</evidence>
<name>A0A9E7NC24_9EURY</name>
<dbReference type="CDD" id="cd04301">
    <property type="entry name" value="NAT_SF"/>
    <property type="match status" value="1"/>
</dbReference>
<feature type="domain" description="N-acetyltransferase" evidence="1">
    <location>
        <begin position="3"/>
        <end position="151"/>
    </location>
</feature>
<dbReference type="KEGG" id="sawl:NGM29_01210"/>
<proteinExistence type="predicted"/>
<sequence length="151" mass="17233">MEFNLVPVTGSAAEKIAEWRYEPPYDFYNLDADPEDYAAFMDPSNWETKFAVEDGDGTLVGFFDLTPRNQFVEVGLGMHPDLTGQGLGRTFVEAGLRHARDDLEADVFELAVATFNDRAISVYEDIGFEYVETYSQRTNGGEYEFLRMRRE</sequence>
<accession>A0A9E7NC24</accession>